<comment type="subcellular location">
    <subcellularLocation>
        <location evidence="1">Cell membrane</location>
        <topology evidence="1">Multi-pass membrane protein</topology>
    </subcellularLocation>
</comment>
<feature type="transmembrane region" description="Helical" evidence="7">
    <location>
        <begin position="300"/>
        <end position="322"/>
    </location>
</feature>
<keyword evidence="6 7" id="KW-0472">Membrane</keyword>
<feature type="transmembrane region" description="Helical" evidence="7">
    <location>
        <begin position="408"/>
        <end position="433"/>
    </location>
</feature>
<sequence length="475" mass="49035">MAHAAAAIAWCYGATIREAFPCLRGATDESAQASPSDPSDESHMFASLMLARRFAPLFWCQFFSAFNDNFVKNILVILVLFKLGGAQAGTLVTLANAFLVVPFFLFSGVAGELADRFDKAFVARRVKAVEIAVAAVAAAGLYVHSLPVMYAALFGLGVIAALFGPIKYGILPDHLRPQELPAANALIEGATFLAILGGTIAGGLAIGSSDEGTVALAMVAIALLCWISSLLIPHTGEAAPTLAVQRNILRSTTALMRVLSQERRLLRAALGVSWFWLTGAVTLSLAPTLVKQNVGGSEDVVTLVLALFSIGIGIGSAGAAMLARGRIILWPVPLAAALIAGFALDLGLAAGGLGPPSHAVGVPELLGQFWGVRLAVDFVGLAVAAGLFVVPLFAALQAWSPGAQRARVVAGTNVLNALFMTVAALLTAALQAAGVQAPALIALLGLLNAAVAGLIFFAFPGLKRVRMPSDHASSS</sequence>
<dbReference type="InterPro" id="IPR036259">
    <property type="entry name" value="MFS_trans_sf"/>
</dbReference>
<feature type="transmembrane region" description="Helical" evidence="7">
    <location>
        <begin position="265"/>
        <end position="288"/>
    </location>
</feature>
<proteinExistence type="predicted"/>
<feature type="transmembrane region" description="Helical" evidence="7">
    <location>
        <begin position="374"/>
        <end position="396"/>
    </location>
</feature>
<dbReference type="SUPFAM" id="SSF103473">
    <property type="entry name" value="MFS general substrate transporter"/>
    <property type="match status" value="1"/>
</dbReference>
<evidence type="ECO:0000256" key="7">
    <source>
        <dbReference type="SAM" id="Phobius"/>
    </source>
</evidence>
<reference evidence="8" key="1">
    <citation type="journal article" date="2014" name="Int. J. Syst. Evol. Microbiol.">
        <title>Complete genome sequence of Corynebacterium casei LMG S-19264T (=DSM 44701T), isolated from a smear-ripened cheese.</title>
        <authorList>
            <consortium name="US DOE Joint Genome Institute (JGI-PGF)"/>
            <person name="Walter F."/>
            <person name="Albersmeier A."/>
            <person name="Kalinowski J."/>
            <person name="Ruckert C."/>
        </authorList>
    </citation>
    <scope>NUCLEOTIDE SEQUENCE</scope>
    <source>
        <strain evidence="8">CGMCC 1.12919</strain>
    </source>
</reference>
<evidence type="ECO:0000256" key="4">
    <source>
        <dbReference type="ARBA" id="ARBA00022692"/>
    </source>
</evidence>
<reference evidence="8" key="2">
    <citation type="submission" date="2020-09" db="EMBL/GenBank/DDBJ databases">
        <authorList>
            <person name="Sun Q."/>
            <person name="Zhou Y."/>
        </authorList>
    </citation>
    <scope>NUCLEOTIDE SEQUENCE</scope>
    <source>
        <strain evidence="8">CGMCC 1.12919</strain>
    </source>
</reference>
<evidence type="ECO:0000313" key="8">
    <source>
        <dbReference type="EMBL" id="GGC73477.1"/>
    </source>
</evidence>
<feature type="transmembrane region" description="Helical" evidence="7">
    <location>
        <begin position="149"/>
        <end position="170"/>
    </location>
</feature>
<keyword evidence="9" id="KW-1185">Reference proteome</keyword>
<dbReference type="GO" id="GO:0005886">
    <property type="term" value="C:plasma membrane"/>
    <property type="evidence" value="ECO:0007669"/>
    <property type="project" value="UniProtKB-SubCell"/>
</dbReference>
<keyword evidence="4 7" id="KW-0812">Transmembrane</keyword>
<feature type="transmembrane region" description="Helical" evidence="7">
    <location>
        <begin position="439"/>
        <end position="459"/>
    </location>
</feature>
<evidence type="ECO:0000256" key="5">
    <source>
        <dbReference type="ARBA" id="ARBA00022989"/>
    </source>
</evidence>
<dbReference type="AlphaFoldDB" id="A0A916UJT2"/>
<protein>
    <recommendedName>
        <fullName evidence="10">MFS transporter</fullName>
    </recommendedName>
</protein>
<feature type="transmembrane region" description="Helical" evidence="7">
    <location>
        <begin position="182"/>
        <end position="206"/>
    </location>
</feature>
<gene>
    <name evidence="8" type="ORF">GCM10010994_34850</name>
</gene>
<keyword evidence="5 7" id="KW-1133">Transmembrane helix</keyword>
<dbReference type="Gene3D" id="1.20.1250.20">
    <property type="entry name" value="MFS general substrate transporter like domains"/>
    <property type="match status" value="1"/>
</dbReference>
<feature type="transmembrane region" description="Helical" evidence="7">
    <location>
        <begin position="334"/>
        <end position="354"/>
    </location>
</feature>
<name>A0A916UJT2_9HYPH</name>
<evidence type="ECO:0000313" key="9">
    <source>
        <dbReference type="Proteomes" id="UP000637002"/>
    </source>
</evidence>
<dbReference type="GO" id="GO:0022857">
    <property type="term" value="F:transmembrane transporter activity"/>
    <property type="evidence" value="ECO:0007669"/>
    <property type="project" value="InterPro"/>
</dbReference>
<evidence type="ECO:0000256" key="2">
    <source>
        <dbReference type="ARBA" id="ARBA00022448"/>
    </source>
</evidence>
<feature type="transmembrane region" description="Helical" evidence="7">
    <location>
        <begin position="70"/>
        <end position="88"/>
    </location>
</feature>
<dbReference type="EMBL" id="BMGG01000006">
    <property type="protein sequence ID" value="GGC73477.1"/>
    <property type="molecule type" value="Genomic_DNA"/>
</dbReference>
<dbReference type="PANTHER" id="PTHR43266">
    <property type="entry name" value="MACROLIDE-EFFLUX PROTEIN"/>
    <property type="match status" value="1"/>
</dbReference>
<dbReference type="Proteomes" id="UP000637002">
    <property type="component" value="Unassembled WGS sequence"/>
</dbReference>
<evidence type="ECO:0000256" key="6">
    <source>
        <dbReference type="ARBA" id="ARBA00023136"/>
    </source>
</evidence>
<feature type="transmembrane region" description="Helical" evidence="7">
    <location>
        <begin position="212"/>
        <end position="232"/>
    </location>
</feature>
<dbReference type="CDD" id="cd06173">
    <property type="entry name" value="MFS_MefA_like"/>
    <property type="match status" value="1"/>
</dbReference>
<feature type="transmembrane region" description="Helical" evidence="7">
    <location>
        <begin position="126"/>
        <end position="143"/>
    </location>
</feature>
<dbReference type="PANTHER" id="PTHR43266:SF2">
    <property type="entry name" value="MAJOR FACILITATOR SUPERFAMILY (MFS) PROFILE DOMAIN-CONTAINING PROTEIN"/>
    <property type="match status" value="1"/>
</dbReference>
<accession>A0A916UJT2</accession>
<comment type="caution">
    <text evidence="8">The sequence shown here is derived from an EMBL/GenBank/DDBJ whole genome shotgun (WGS) entry which is preliminary data.</text>
</comment>
<keyword evidence="2" id="KW-0813">Transport</keyword>
<evidence type="ECO:0000256" key="1">
    <source>
        <dbReference type="ARBA" id="ARBA00004651"/>
    </source>
</evidence>
<feature type="transmembrane region" description="Helical" evidence="7">
    <location>
        <begin position="94"/>
        <end position="114"/>
    </location>
</feature>
<organism evidence="8 9">
    <name type="scientific">Chelatococcus reniformis</name>
    <dbReference type="NCBI Taxonomy" id="1494448"/>
    <lineage>
        <taxon>Bacteria</taxon>
        <taxon>Pseudomonadati</taxon>
        <taxon>Pseudomonadota</taxon>
        <taxon>Alphaproteobacteria</taxon>
        <taxon>Hyphomicrobiales</taxon>
        <taxon>Chelatococcaceae</taxon>
        <taxon>Chelatococcus</taxon>
    </lineage>
</organism>
<evidence type="ECO:0008006" key="10">
    <source>
        <dbReference type="Google" id="ProtNLM"/>
    </source>
</evidence>
<dbReference type="InterPro" id="IPR011701">
    <property type="entry name" value="MFS"/>
</dbReference>
<evidence type="ECO:0000256" key="3">
    <source>
        <dbReference type="ARBA" id="ARBA00022475"/>
    </source>
</evidence>
<dbReference type="Pfam" id="PF07690">
    <property type="entry name" value="MFS_1"/>
    <property type="match status" value="1"/>
</dbReference>
<keyword evidence="3" id="KW-1003">Cell membrane</keyword>